<evidence type="ECO:0000256" key="5">
    <source>
        <dbReference type="ARBA" id="ARBA00022833"/>
    </source>
</evidence>
<dbReference type="SUPFAM" id="SSF52540">
    <property type="entry name" value="P-loop containing nucleoside triphosphate hydrolases"/>
    <property type="match status" value="2"/>
</dbReference>
<keyword evidence="12" id="KW-1185">Reference proteome</keyword>
<evidence type="ECO:0000313" key="11">
    <source>
        <dbReference type="EMBL" id="RDW85273.1"/>
    </source>
</evidence>
<gene>
    <name evidence="11" type="ORF">BP6252_02863</name>
</gene>
<dbReference type="Gene3D" id="3.40.50.10810">
    <property type="entry name" value="Tandem AAA-ATPase domain"/>
    <property type="match status" value="1"/>
</dbReference>
<dbReference type="EMBL" id="PDLM01000002">
    <property type="protein sequence ID" value="RDW85273.1"/>
    <property type="molecule type" value="Genomic_DNA"/>
</dbReference>
<reference evidence="11 12" key="1">
    <citation type="journal article" date="2018" name="IMA Fungus">
        <title>IMA Genome-F 9: Draft genome sequence of Annulohypoxylon stygium, Aspergillus mulundensis, Berkeleyomyces basicola (syn. Thielaviopsis basicola), Ceratocystis smalleyi, two Cercospora beticola strains, Coleophoma cylindrospora, Fusarium fracticaudum, Phialophora cf. hyalina, and Morchella septimelata.</title>
        <authorList>
            <person name="Wingfield B.D."/>
            <person name="Bills G.F."/>
            <person name="Dong Y."/>
            <person name="Huang W."/>
            <person name="Nel W.J."/>
            <person name="Swalarsk-Parry B.S."/>
            <person name="Vaghefi N."/>
            <person name="Wilken P.M."/>
            <person name="An Z."/>
            <person name="de Beer Z.W."/>
            <person name="De Vos L."/>
            <person name="Chen L."/>
            <person name="Duong T.A."/>
            <person name="Gao Y."/>
            <person name="Hammerbacher A."/>
            <person name="Kikkert J.R."/>
            <person name="Li Y."/>
            <person name="Li H."/>
            <person name="Li K."/>
            <person name="Li Q."/>
            <person name="Liu X."/>
            <person name="Ma X."/>
            <person name="Naidoo K."/>
            <person name="Pethybridge S.J."/>
            <person name="Sun J."/>
            <person name="Steenkamp E.T."/>
            <person name="van der Nest M.A."/>
            <person name="van Wyk S."/>
            <person name="Wingfield M.J."/>
            <person name="Xiong C."/>
            <person name="Yue Q."/>
            <person name="Zhang X."/>
        </authorList>
    </citation>
    <scope>NUCLEOTIDE SEQUENCE [LARGE SCALE GENOMIC DNA]</scope>
    <source>
        <strain evidence="11 12">BP6252</strain>
    </source>
</reference>
<evidence type="ECO:0000256" key="3">
    <source>
        <dbReference type="ARBA" id="ARBA00022771"/>
    </source>
</evidence>
<dbReference type="SMART" id="SM00487">
    <property type="entry name" value="DEXDc"/>
    <property type="match status" value="1"/>
</dbReference>
<evidence type="ECO:0000259" key="8">
    <source>
        <dbReference type="PROSITE" id="PS50089"/>
    </source>
</evidence>
<accession>A0A3D8SG78</accession>
<name>A0A3D8SG78_9HELO</name>
<dbReference type="InterPro" id="IPR001650">
    <property type="entry name" value="Helicase_C-like"/>
</dbReference>
<evidence type="ECO:0000256" key="2">
    <source>
        <dbReference type="ARBA" id="ARBA00022741"/>
    </source>
</evidence>
<dbReference type="InterPro" id="IPR049730">
    <property type="entry name" value="SNF2/RAD54-like_C"/>
</dbReference>
<keyword evidence="4" id="KW-0378">Hydrolase</keyword>
<protein>
    <submittedName>
        <fullName evidence="11">Uncharacterized protein</fullName>
    </submittedName>
</protein>
<dbReference type="GO" id="GO:0005524">
    <property type="term" value="F:ATP binding"/>
    <property type="evidence" value="ECO:0007669"/>
    <property type="project" value="UniProtKB-KW"/>
</dbReference>
<feature type="domain" description="Helicase ATP-binding" evidence="9">
    <location>
        <begin position="363"/>
        <end position="551"/>
    </location>
</feature>
<dbReference type="InterPro" id="IPR017907">
    <property type="entry name" value="Znf_RING_CS"/>
</dbReference>
<dbReference type="PANTHER" id="PTHR45626">
    <property type="entry name" value="TRANSCRIPTION TERMINATION FACTOR 2-RELATED"/>
    <property type="match status" value="1"/>
</dbReference>
<keyword evidence="6" id="KW-0067">ATP-binding</keyword>
<dbReference type="InterPro" id="IPR014001">
    <property type="entry name" value="Helicase_ATP-bd"/>
</dbReference>
<evidence type="ECO:0000256" key="4">
    <source>
        <dbReference type="ARBA" id="ARBA00022801"/>
    </source>
</evidence>
<proteinExistence type="predicted"/>
<evidence type="ECO:0000313" key="12">
    <source>
        <dbReference type="Proteomes" id="UP000256645"/>
    </source>
</evidence>
<dbReference type="AlphaFoldDB" id="A0A3D8SG78"/>
<dbReference type="PROSITE" id="PS50089">
    <property type="entry name" value="ZF_RING_2"/>
    <property type="match status" value="1"/>
</dbReference>
<dbReference type="GO" id="GO:0008094">
    <property type="term" value="F:ATP-dependent activity, acting on DNA"/>
    <property type="evidence" value="ECO:0007669"/>
    <property type="project" value="TreeGrafter"/>
</dbReference>
<dbReference type="GO" id="GO:0016787">
    <property type="term" value="F:hydrolase activity"/>
    <property type="evidence" value="ECO:0007669"/>
    <property type="project" value="UniProtKB-KW"/>
</dbReference>
<feature type="domain" description="Helicase C-terminal" evidence="10">
    <location>
        <begin position="770"/>
        <end position="928"/>
    </location>
</feature>
<dbReference type="Pfam" id="PF00271">
    <property type="entry name" value="Helicase_C"/>
    <property type="match status" value="1"/>
</dbReference>
<keyword evidence="2" id="KW-0547">Nucleotide-binding</keyword>
<dbReference type="PANTHER" id="PTHR45626:SF52">
    <property type="entry name" value="SINGLE-STRANDED DNA-DEPENDENT ATPASE (EUROFUNG)"/>
    <property type="match status" value="1"/>
</dbReference>
<dbReference type="PROSITE" id="PS51192">
    <property type="entry name" value="HELICASE_ATP_BIND_1"/>
    <property type="match status" value="1"/>
</dbReference>
<dbReference type="STRING" id="1849047.A0A3D8SG78"/>
<dbReference type="Proteomes" id="UP000256645">
    <property type="component" value="Unassembled WGS sequence"/>
</dbReference>
<dbReference type="Gene3D" id="3.40.50.300">
    <property type="entry name" value="P-loop containing nucleotide triphosphate hydrolases"/>
    <property type="match status" value="1"/>
</dbReference>
<dbReference type="InterPro" id="IPR001841">
    <property type="entry name" value="Znf_RING"/>
</dbReference>
<feature type="domain" description="RING-type" evidence="8">
    <location>
        <begin position="688"/>
        <end position="743"/>
    </location>
</feature>
<organism evidence="11 12">
    <name type="scientific">Coleophoma cylindrospora</name>
    <dbReference type="NCBI Taxonomy" id="1849047"/>
    <lineage>
        <taxon>Eukaryota</taxon>
        <taxon>Fungi</taxon>
        <taxon>Dikarya</taxon>
        <taxon>Ascomycota</taxon>
        <taxon>Pezizomycotina</taxon>
        <taxon>Leotiomycetes</taxon>
        <taxon>Helotiales</taxon>
        <taxon>Dermateaceae</taxon>
        <taxon>Coleophoma</taxon>
    </lineage>
</organism>
<evidence type="ECO:0000256" key="6">
    <source>
        <dbReference type="ARBA" id="ARBA00022840"/>
    </source>
</evidence>
<keyword evidence="3 7" id="KW-0863">Zinc-finger</keyword>
<dbReference type="SMART" id="SM00490">
    <property type="entry name" value="HELICc"/>
    <property type="match status" value="1"/>
</dbReference>
<dbReference type="GO" id="GO:0008270">
    <property type="term" value="F:zinc ion binding"/>
    <property type="evidence" value="ECO:0007669"/>
    <property type="project" value="UniProtKB-KW"/>
</dbReference>
<comment type="caution">
    <text evidence="11">The sequence shown here is derived from an EMBL/GenBank/DDBJ whole genome shotgun (WGS) entry which is preliminary data.</text>
</comment>
<evidence type="ECO:0000259" key="10">
    <source>
        <dbReference type="PROSITE" id="PS51194"/>
    </source>
</evidence>
<evidence type="ECO:0000256" key="1">
    <source>
        <dbReference type="ARBA" id="ARBA00022723"/>
    </source>
</evidence>
<dbReference type="InterPro" id="IPR050628">
    <property type="entry name" value="SNF2_RAD54_helicase_TF"/>
</dbReference>
<dbReference type="InterPro" id="IPR038718">
    <property type="entry name" value="SNF2-like_sf"/>
</dbReference>
<evidence type="ECO:0000259" key="9">
    <source>
        <dbReference type="PROSITE" id="PS51192"/>
    </source>
</evidence>
<dbReference type="PROSITE" id="PS00518">
    <property type="entry name" value="ZF_RING_1"/>
    <property type="match status" value="1"/>
</dbReference>
<dbReference type="CDD" id="cd18793">
    <property type="entry name" value="SF2_C_SNF"/>
    <property type="match status" value="1"/>
</dbReference>
<dbReference type="InterPro" id="IPR000330">
    <property type="entry name" value="SNF2_N"/>
</dbReference>
<dbReference type="InterPro" id="IPR027417">
    <property type="entry name" value="P-loop_NTPase"/>
</dbReference>
<sequence length="928" mass="104235">MTMLPQKRPFDNISRAEIEPSDFEFSSGNYADSLEFVSLQNDGYLGLPSTSQTIQWLPNSMPPDPYALHGYEDFPLDDELIESVLGFNNGEIQGSSMIKVCFGMIHEVRAELWVGVERLEELLRDSPQDEEGNHIFQITKQGNNFVVLSQDLSPIAVINDLISVSLRSICDVESVQFQGLTIPESLDTAPKNRKSSAMKQKYITLNINIYGESRVRDIIGTTLSSAQVFLQHPGYKDYGCEYDNPHFVSIPNVRPKLTEASNEQERNGTAVNSSSVAHTAENKFQNEIAVVFNSLTRARCLKRLDADMRIKTRLLDHQKEALDFIAQREFGPVPPHFSLWRKVQSNTANEDWFEHSITGSRSQFPYDETGCGILADDMGLGKTLTCLATVTRTAQTATQFWESGRTLQEKDGSGAQNRRYAARATLVIVPTQILITSWTQEAHKHIYGSLDICIYHGRGREKNPEILAKADIVFTTYHTISTESLKSDSPLFQITWFRIVLDEAHMIRSVSTRLYQTASKLDGRLRWCLTGTPVQNKLQDIGSLISFLRVPLLDTAPAFKKHVIDPLMKETGAGSESLRILLDSICLRRSKNLLDLPDIDVNDRVLQFSDEEMEQYKSAELEMSKAIKHQANLESSKRGFFGIFQMEMRLRRLCNHGTYQKPFTPGLEAGQNTGSGFNTPQPNGDTQCDLCGCHMSREVFGDDLLSSHFTVCGHLLCSKCAPEFEHRIATAKDENGLQCPLCQARLAEDHFQSDNIATGEYFRDDGESSKIAALLEDIEKNKNRGKSIIFSCWTKSLDLIAKLFSARKISFERIDGSCSVSDRNKTLDIFRKSSAAQILMMTTGTGAVGLNLAVANFVYILEPQWNPMVESQAIARVSRLGQEKNVSVIRYIVKGTVEETMRSQQIRKLALADVGWRDDAPRPVHVEE</sequence>
<keyword evidence="1" id="KW-0479">Metal-binding</keyword>
<evidence type="ECO:0000256" key="7">
    <source>
        <dbReference type="PROSITE-ProRule" id="PRU00175"/>
    </source>
</evidence>
<dbReference type="OrthoDB" id="448448at2759"/>
<dbReference type="CDD" id="cd18008">
    <property type="entry name" value="DEXDc_SHPRH-like"/>
    <property type="match status" value="1"/>
</dbReference>
<dbReference type="Pfam" id="PF00176">
    <property type="entry name" value="SNF2-rel_dom"/>
    <property type="match status" value="1"/>
</dbReference>
<dbReference type="GO" id="GO:0006281">
    <property type="term" value="P:DNA repair"/>
    <property type="evidence" value="ECO:0007669"/>
    <property type="project" value="TreeGrafter"/>
</dbReference>
<dbReference type="PROSITE" id="PS51194">
    <property type="entry name" value="HELICASE_CTER"/>
    <property type="match status" value="1"/>
</dbReference>
<dbReference type="GO" id="GO:0005634">
    <property type="term" value="C:nucleus"/>
    <property type="evidence" value="ECO:0007669"/>
    <property type="project" value="TreeGrafter"/>
</dbReference>
<keyword evidence="5" id="KW-0862">Zinc</keyword>